<dbReference type="PRINTS" id="PR00385">
    <property type="entry name" value="P450"/>
</dbReference>
<keyword evidence="5 11" id="KW-0479">Metal-binding</keyword>
<dbReference type="PRINTS" id="PR00463">
    <property type="entry name" value="EP450I"/>
</dbReference>
<evidence type="ECO:0000256" key="12">
    <source>
        <dbReference type="RuleBase" id="RU000461"/>
    </source>
</evidence>
<dbReference type="Pfam" id="PF00067">
    <property type="entry name" value="p450"/>
    <property type="match status" value="1"/>
</dbReference>
<comment type="subcellular location">
    <subcellularLocation>
        <location evidence="1">Membrane</location>
    </subcellularLocation>
</comment>
<proteinExistence type="inferred from homology"/>
<evidence type="ECO:0000256" key="1">
    <source>
        <dbReference type="ARBA" id="ARBA00004370"/>
    </source>
</evidence>
<dbReference type="GO" id="GO:0020037">
    <property type="term" value="F:heme binding"/>
    <property type="evidence" value="ECO:0007669"/>
    <property type="project" value="InterPro"/>
</dbReference>
<keyword evidence="9 12" id="KW-0503">Monooxygenase</keyword>
<comment type="cofactor">
    <cofactor evidence="11">
        <name>heme</name>
        <dbReference type="ChEBI" id="CHEBI:30413"/>
    </cofactor>
</comment>
<gene>
    <name evidence="14" type="ORF">T459_03189</name>
</gene>
<dbReference type="PROSITE" id="PS00086">
    <property type="entry name" value="CYTOCHROME_P450"/>
    <property type="match status" value="1"/>
</dbReference>
<evidence type="ECO:0000256" key="4">
    <source>
        <dbReference type="ARBA" id="ARBA00022692"/>
    </source>
</evidence>
<evidence type="ECO:0000256" key="3">
    <source>
        <dbReference type="ARBA" id="ARBA00022617"/>
    </source>
</evidence>
<sequence>MEIEQLLIVSAKMILSLVLGGYLVLLFAHVIKILYLHPRKLRSKLQSQGIKGPSPSSFLYGNLLDINKIQLQNQKQPSQETNNQELEENSYPLQHTWPSTVFPHIKQWQIQYGSVFMYSAGTIQILCVTDVEMMKEISQSTSLNLGKPSYLSRDHGPLLGQGIFSSNGPYWAHQRKTIAPEFYLNKVKEMVKLMVESTSKMIESWDEKTRNSEGKLDVKVDDYLKSLTADIISRACFGSSYAEGERIFLKLQTLQMVLSKVPIGVPGLRHIPSKHNREIWRLDKEIKAMMLKIVRARRNPTYEKDLLQLLLDAAKGYEESDGDGLPADVSAETFVVDNCKSIYFAGHENTAHTASWCLLLLAAYPEWQARARTEALDVCGSELPNDSMLRQMKVLTMIIHETLRLYPPVAFVVREALQDVSFKRIEIPKGTNIEIPIPILHQQPEIWGPDAHQFNPERFNKGIAKACKVPSAYIPFGIGSRTCAGQNFAMIEVKVIVSMMLSRFAFSLSPGYQHSPVFRFVLEPEHGINLYLLRV</sequence>
<evidence type="ECO:0000256" key="2">
    <source>
        <dbReference type="ARBA" id="ARBA00010617"/>
    </source>
</evidence>
<dbReference type="AlphaFoldDB" id="A0A1U8EB38"/>
<evidence type="ECO:0008006" key="16">
    <source>
        <dbReference type="Google" id="ProtNLM"/>
    </source>
</evidence>
<keyword evidence="6 13" id="KW-1133">Transmembrane helix</keyword>
<evidence type="ECO:0000256" key="10">
    <source>
        <dbReference type="ARBA" id="ARBA00023136"/>
    </source>
</evidence>
<evidence type="ECO:0000256" key="7">
    <source>
        <dbReference type="ARBA" id="ARBA00023002"/>
    </source>
</evidence>
<evidence type="ECO:0000256" key="6">
    <source>
        <dbReference type="ARBA" id="ARBA00022989"/>
    </source>
</evidence>
<feature type="transmembrane region" description="Helical" evidence="13">
    <location>
        <begin position="14"/>
        <end position="35"/>
    </location>
</feature>
<keyword evidence="4 13" id="KW-0812">Transmembrane</keyword>
<dbReference type="PANTHER" id="PTHR24282">
    <property type="entry name" value="CYTOCHROME P450 FAMILY MEMBER"/>
    <property type="match status" value="1"/>
</dbReference>
<dbReference type="InterPro" id="IPR050665">
    <property type="entry name" value="Cytochrome_P450_Monooxygen"/>
</dbReference>
<evidence type="ECO:0000256" key="9">
    <source>
        <dbReference type="ARBA" id="ARBA00023033"/>
    </source>
</evidence>
<dbReference type="OrthoDB" id="1470350at2759"/>
<reference evidence="14 15" key="1">
    <citation type="journal article" date="2014" name="Nat. Genet.">
        <title>Genome sequence of the hot pepper provides insights into the evolution of pungency in Capsicum species.</title>
        <authorList>
            <person name="Kim S."/>
            <person name="Park M."/>
            <person name="Yeom S.I."/>
            <person name="Kim Y.M."/>
            <person name="Lee J.M."/>
            <person name="Lee H.A."/>
            <person name="Seo E."/>
            <person name="Choi J."/>
            <person name="Cheong K."/>
            <person name="Kim K.T."/>
            <person name="Jung K."/>
            <person name="Lee G.W."/>
            <person name="Oh S.K."/>
            <person name="Bae C."/>
            <person name="Kim S.B."/>
            <person name="Lee H.Y."/>
            <person name="Kim S.Y."/>
            <person name="Kim M.S."/>
            <person name="Kang B.C."/>
            <person name="Jo Y.D."/>
            <person name="Yang H.B."/>
            <person name="Jeong H.J."/>
            <person name="Kang W.H."/>
            <person name="Kwon J.K."/>
            <person name="Shin C."/>
            <person name="Lim J.Y."/>
            <person name="Park J.H."/>
            <person name="Huh J.H."/>
            <person name="Kim J.S."/>
            <person name="Kim B.D."/>
            <person name="Cohen O."/>
            <person name="Paran I."/>
            <person name="Suh M.C."/>
            <person name="Lee S.B."/>
            <person name="Kim Y.K."/>
            <person name="Shin Y."/>
            <person name="Noh S.J."/>
            <person name="Park J."/>
            <person name="Seo Y.S."/>
            <person name="Kwon S.Y."/>
            <person name="Kim H.A."/>
            <person name="Park J.M."/>
            <person name="Kim H.J."/>
            <person name="Choi S.B."/>
            <person name="Bosland P.W."/>
            <person name="Reeves G."/>
            <person name="Jo S.H."/>
            <person name="Lee B.W."/>
            <person name="Cho H.T."/>
            <person name="Choi H.S."/>
            <person name="Lee M.S."/>
            <person name="Yu Y."/>
            <person name="Do Choi Y."/>
            <person name="Park B.S."/>
            <person name="van Deynze A."/>
            <person name="Ashrafi H."/>
            <person name="Hill T."/>
            <person name="Kim W.T."/>
            <person name="Pai H.S."/>
            <person name="Ahn H.K."/>
            <person name="Yeam I."/>
            <person name="Giovannoni J.J."/>
            <person name="Rose J.K."/>
            <person name="Sorensen I."/>
            <person name="Lee S.J."/>
            <person name="Kim R.W."/>
            <person name="Choi I.Y."/>
            <person name="Choi B.S."/>
            <person name="Lim J.S."/>
            <person name="Lee Y.H."/>
            <person name="Choi D."/>
        </authorList>
    </citation>
    <scope>NUCLEOTIDE SEQUENCE [LARGE SCALE GENOMIC DNA]</scope>
    <source>
        <strain evidence="15">cv. CM334</strain>
    </source>
</reference>
<keyword evidence="3 11" id="KW-0349">Heme</keyword>
<dbReference type="InterPro" id="IPR017972">
    <property type="entry name" value="Cyt_P450_CS"/>
</dbReference>
<keyword evidence="15" id="KW-1185">Reference proteome</keyword>
<comment type="caution">
    <text evidence="14">The sequence shown here is derived from an EMBL/GenBank/DDBJ whole genome shotgun (WGS) entry which is preliminary data.</text>
</comment>
<evidence type="ECO:0000256" key="8">
    <source>
        <dbReference type="ARBA" id="ARBA00023004"/>
    </source>
</evidence>
<dbReference type="GO" id="GO:0005506">
    <property type="term" value="F:iron ion binding"/>
    <property type="evidence" value="ECO:0007669"/>
    <property type="project" value="InterPro"/>
</dbReference>
<evidence type="ECO:0000256" key="11">
    <source>
        <dbReference type="PIRSR" id="PIRSR602401-1"/>
    </source>
</evidence>
<dbReference type="KEGG" id="cann:107844534"/>
<dbReference type="SUPFAM" id="SSF48264">
    <property type="entry name" value="Cytochrome P450"/>
    <property type="match status" value="1"/>
</dbReference>
<protein>
    <recommendedName>
        <fullName evidence="16">Cytochrome P450 714C2-like</fullName>
    </recommendedName>
</protein>
<accession>A0A1U8EB38</accession>
<name>A0A1U8EB38_CAPAN</name>
<dbReference type="GO" id="GO:0016705">
    <property type="term" value="F:oxidoreductase activity, acting on paired donors, with incorporation or reduction of molecular oxygen"/>
    <property type="evidence" value="ECO:0007669"/>
    <property type="project" value="InterPro"/>
</dbReference>
<dbReference type="STRING" id="4072.A0A1U8EB38"/>
<dbReference type="Gramene" id="PHT95307">
    <property type="protein sequence ID" value="PHT95307"/>
    <property type="gene ID" value="T459_03189"/>
</dbReference>
<evidence type="ECO:0000256" key="13">
    <source>
        <dbReference type="SAM" id="Phobius"/>
    </source>
</evidence>
<evidence type="ECO:0000313" key="14">
    <source>
        <dbReference type="EMBL" id="PHT95307.1"/>
    </source>
</evidence>
<dbReference type="InterPro" id="IPR002401">
    <property type="entry name" value="Cyt_P450_E_grp-I"/>
</dbReference>
<keyword evidence="7 12" id="KW-0560">Oxidoreductase</keyword>
<keyword evidence="8 11" id="KW-0408">Iron</keyword>
<keyword evidence="10 13" id="KW-0472">Membrane</keyword>
<dbReference type="Proteomes" id="UP000222542">
    <property type="component" value="Unassembled WGS sequence"/>
</dbReference>
<dbReference type="EMBL" id="AYRZ02000001">
    <property type="protein sequence ID" value="PHT95307.1"/>
    <property type="molecule type" value="Genomic_DNA"/>
</dbReference>
<dbReference type="OMA" id="GLASCPH"/>
<dbReference type="SMR" id="A0A1U8EB38"/>
<evidence type="ECO:0000313" key="15">
    <source>
        <dbReference type="Proteomes" id="UP000222542"/>
    </source>
</evidence>
<dbReference type="PANTHER" id="PTHR24282:SF260">
    <property type="entry name" value="CYTOCHROME P450 714C2-LIKE"/>
    <property type="match status" value="1"/>
</dbReference>
<dbReference type="Gene3D" id="1.10.630.10">
    <property type="entry name" value="Cytochrome P450"/>
    <property type="match status" value="1"/>
</dbReference>
<dbReference type="GO" id="GO:0004497">
    <property type="term" value="F:monooxygenase activity"/>
    <property type="evidence" value="ECO:0000318"/>
    <property type="project" value="GO_Central"/>
</dbReference>
<evidence type="ECO:0000256" key="5">
    <source>
        <dbReference type="ARBA" id="ARBA00022723"/>
    </source>
</evidence>
<dbReference type="InterPro" id="IPR001128">
    <property type="entry name" value="Cyt_P450"/>
</dbReference>
<organism evidence="14 15">
    <name type="scientific">Capsicum annuum</name>
    <name type="common">Capsicum pepper</name>
    <dbReference type="NCBI Taxonomy" id="4072"/>
    <lineage>
        <taxon>Eukaryota</taxon>
        <taxon>Viridiplantae</taxon>
        <taxon>Streptophyta</taxon>
        <taxon>Embryophyta</taxon>
        <taxon>Tracheophyta</taxon>
        <taxon>Spermatophyta</taxon>
        <taxon>Magnoliopsida</taxon>
        <taxon>eudicotyledons</taxon>
        <taxon>Gunneridae</taxon>
        <taxon>Pentapetalae</taxon>
        <taxon>asterids</taxon>
        <taxon>lamiids</taxon>
        <taxon>Solanales</taxon>
        <taxon>Solanaceae</taxon>
        <taxon>Solanoideae</taxon>
        <taxon>Capsiceae</taxon>
        <taxon>Capsicum</taxon>
    </lineage>
</organism>
<dbReference type="InterPro" id="IPR036396">
    <property type="entry name" value="Cyt_P450_sf"/>
</dbReference>
<dbReference type="GO" id="GO:0016020">
    <property type="term" value="C:membrane"/>
    <property type="evidence" value="ECO:0007669"/>
    <property type="project" value="UniProtKB-SubCell"/>
</dbReference>
<comment type="similarity">
    <text evidence="2 12">Belongs to the cytochrome P450 family.</text>
</comment>
<reference evidence="14 15" key="2">
    <citation type="journal article" date="2017" name="Genome Biol.">
        <title>New reference genome sequences of hot pepper reveal the massive evolution of plant disease-resistance genes by retroduplication.</title>
        <authorList>
            <person name="Kim S."/>
            <person name="Park J."/>
            <person name="Yeom S.I."/>
            <person name="Kim Y.M."/>
            <person name="Seo E."/>
            <person name="Kim K.T."/>
            <person name="Kim M.S."/>
            <person name="Lee J.M."/>
            <person name="Cheong K."/>
            <person name="Shin H.S."/>
            <person name="Kim S.B."/>
            <person name="Han K."/>
            <person name="Lee J."/>
            <person name="Park M."/>
            <person name="Lee H.A."/>
            <person name="Lee H.Y."/>
            <person name="Lee Y."/>
            <person name="Oh S."/>
            <person name="Lee J.H."/>
            <person name="Choi E."/>
            <person name="Choi E."/>
            <person name="Lee S.E."/>
            <person name="Jeon J."/>
            <person name="Kim H."/>
            <person name="Choi G."/>
            <person name="Song H."/>
            <person name="Lee J."/>
            <person name="Lee S.C."/>
            <person name="Kwon J.K."/>
            <person name="Lee H.Y."/>
            <person name="Koo N."/>
            <person name="Hong Y."/>
            <person name="Kim R.W."/>
            <person name="Kang W.H."/>
            <person name="Huh J.H."/>
            <person name="Kang B.C."/>
            <person name="Yang T.J."/>
            <person name="Lee Y.H."/>
            <person name="Bennetzen J.L."/>
            <person name="Choi D."/>
        </authorList>
    </citation>
    <scope>NUCLEOTIDE SEQUENCE [LARGE SCALE GENOMIC DNA]</scope>
    <source>
        <strain evidence="15">cv. CM334</strain>
    </source>
</reference>
<feature type="binding site" description="axial binding residue" evidence="11">
    <location>
        <position position="483"/>
    </location>
    <ligand>
        <name>heme</name>
        <dbReference type="ChEBI" id="CHEBI:30413"/>
    </ligand>
    <ligandPart>
        <name>Fe</name>
        <dbReference type="ChEBI" id="CHEBI:18248"/>
    </ligandPart>
</feature>